<evidence type="ECO:0000313" key="1">
    <source>
        <dbReference type="EMBL" id="CAD7659819.1"/>
    </source>
</evidence>
<keyword evidence="2" id="KW-1185">Reference proteome</keyword>
<dbReference type="EMBL" id="CAJPVJ010018403">
    <property type="protein sequence ID" value="CAG2176957.1"/>
    <property type="molecule type" value="Genomic_DNA"/>
</dbReference>
<dbReference type="EMBL" id="OC933228">
    <property type="protein sequence ID" value="CAD7659819.1"/>
    <property type="molecule type" value="Genomic_DNA"/>
</dbReference>
<dbReference type="Proteomes" id="UP000728032">
    <property type="component" value="Unassembled WGS sequence"/>
</dbReference>
<feature type="non-terminal residue" evidence="1">
    <location>
        <position position="129"/>
    </location>
</feature>
<protein>
    <submittedName>
        <fullName evidence="1">Uncharacterized protein</fullName>
    </submittedName>
</protein>
<gene>
    <name evidence="1" type="ORF">ONB1V03_LOCUS16390</name>
</gene>
<sequence length="129" mass="14473">FRPIVLGDIPCSDPSSSKGQYVGESHECVALVKAKCSNMRNFPTYNWVRGRNVKDNCNSITRYTAVATFVAPGNKYKGHAAIFESCDSDGVWVWDQWVGQPTHRRQMRFGNTAHWPSNDGSALYTVELD</sequence>
<evidence type="ECO:0000313" key="2">
    <source>
        <dbReference type="Proteomes" id="UP000728032"/>
    </source>
</evidence>
<name>A0A7R9MGI1_9ACAR</name>
<reference evidence="1" key="1">
    <citation type="submission" date="2020-11" db="EMBL/GenBank/DDBJ databases">
        <authorList>
            <person name="Tran Van P."/>
        </authorList>
    </citation>
    <scope>NUCLEOTIDE SEQUENCE</scope>
</reference>
<dbReference type="NCBIfam" id="NF033857">
    <property type="entry name" value="BPSL0067_fam"/>
    <property type="match status" value="1"/>
</dbReference>
<dbReference type="OrthoDB" id="6478758at2759"/>
<dbReference type="InterPro" id="IPR047746">
    <property type="entry name" value="Dae2/Tae2-like"/>
</dbReference>
<accession>A0A7R9MGI1</accession>
<proteinExistence type="predicted"/>
<organism evidence="1">
    <name type="scientific">Oppiella nova</name>
    <dbReference type="NCBI Taxonomy" id="334625"/>
    <lineage>
        <taxon>Eukaryota</taxon>
        <taxon>Metazoa</taxon>
        <taxon>Ecdysozoa</taxon>
        <taxon>Arthropoda</taxon>
        <taxon>Chelicerata</taxon>
        <taxon>Arachnida</taxon>
        <taxon>Acari</taxon>
        <taxon>Acariformes</taxon>
        <taxon>Sarcoptiformes</taxon>
        <taxon>Oribatida</taxon>
        <taxon>Brachypylina</taxon>
        <taxon>Oppioidea</taxon>
        <taxon>Oppiidae</taxon>
        <taxon>Oppiella</taxon>
    </lineage>
</organism>
<dbReference type="AlphaFoldDB" id="A0A7R9MGI1"/>